<feature type="domain" description="Mab-21-like nucleotidyltransferase" evidence="3">
    <location>
        <begin position="149"/>
        <end position="219"/>
    </location>
</feature>
<sequence length="614" mass="71748">MDLSTRLSYLFGSEGYILMRRQLVLWRENLYNHLGREMQARIICSGSLGEGIVYPKSDDDLMFYMTHIRVVKTYREATQMFDLLMVPSDFSPGYCLLLDVKGLYSADYIYFMSNMPFLSSSLWKQIYLLEGEFVHGPCLSGSVGSDEFDFAISIQCYCWPDMANGWIHRDRVNAWPPYEILQSIVQNGCHVVPVGDPDSPYGQHEWRISFSVAERTLMHSLNHAQFLIYNLLRLSLKRIIGRIAPDVLCSYFMKTTLFYTSENTSIEFWRADNLETCFRLCLSVLYDYVDHKYCPNYFIPEYNMIKRKINQSNRHQMLDIIRYIHGIGILGVIHLSGESYCLDDILSARLMECKLDTVIIMSDHFQLVSIEINRFFERLPYGDFAHYLYPLCYFYDFLGGSSAIGDGLINILLYRGILHICQHMLHRLLISYELNKRNYHLYKGIQSLLRIAYKGDVTTGKLTMAMYMYMIGQTESALSIIRHLLSEYPPYVIDHSSNNIKKHTYMNVMCGRGYSIDYKIKRSYAPPYFLSDKYLNAVPYPMRIWISIMGVSPLDPLTYTYSLQCLCYVQERRGSPTTRGCSTHSKIPKHPCKKHRTDTHRKRRKRDKEHQLTT</sequence>
<comment type="similarity">
    <text evidence="1">Belongs to the mab-21 family.</text>
</comment>
<accession>A0AA88YPG2</accession>
<dbReference type="Gene3D" id="1.10.1410.40">
    <property type="match status" value="1"/>
</dbReference>
<evidence type="ECO:0000313" key="5">
    <source>
        <dbReference type="EMBL" id="KAK3104764.1"/>
    </source>
</evidence>
<evidence type="ECO:0000313" key="6">
    <source>
        <dbReference type="Proteomes" id="UP001186944"/>
    </source>
</evidence>
<dbReference type="Pfam" id="PF20266">
    <property type="entry name" value="Mab-21_C"/>
    <property type="match status" value="1"/>
</dbReference>
<feature type="compositionally biased region" description="Basic residues" evidence="2">
    <location>
        <begin position="586"/>
        <end position="607"/>
    </location>
</feature>
<dbReference type="InterPro" id="IPR024810">
    <property type="entry name" value="MAB21L/cGLR"/>
</dbReference>
<name>A0AA88YPG2_PINIB</name>
<feature type="region of interest" description="Disordered" evidence="2">
    <location>
        <begin position="574"/>
        <end position="614"/>
    </location>
</feature>
<evidence type="ECO:0000256" key="1">
    <source>
        <dbReference type="ARBA" id="ARBA00008307"/>
    </source>
</evidence>
<organism evidence="5 6">
    <name type="scientific">Pinctada imbricata</name>
    <name type="common">Atlantic pearl-oyster</name>
    <name type="synonym">Pinctada martensii</name>
    <dbReference type="NCBI Taxonomy" id="66713"/>
    <lineage>
        <taxon>Eukaryota</taxon>
        <taxon>Metazoa</taxon>
        <taxon>Spiralia</taxon>
        <taxon>Lophotrochozoa</taxon>
        <taxon>Mollusca</taxon>
        <taxon>Bivalvia</taxon>
        <taxon>Autobranchia</taxon>
        <taxon>Pteriomorphia</taxon>
        <taxon>Pterioida</taxon>
        <taxon>Pterioidea</taxon>
        <taxon>Pteriidae</taxon>
        <taxon>Pinctada</taxon>
    </lineage>
</organism>
<dbReference type="Proteomes" id="UP001186944">
    <property type="component" value="Unassembled WGS sequence"/>
</dbReference>
<dbReference type="InterPro" id="IPR046906">
    <property type="entry name" value="Mab-21_HhH/H2TH-like"/>
</dbReference>
<dbReference type="Pfam" id="PF03281">
    <property type="entry name" value="Mab-21"/>
    <property type="match status" value="1"/>
</dbReference>
<dbReference type="EMBL" id="VSWD01000004">
    <property type="protein sequence ID" value="KAK3104764.1"/>
    <property type="molecule type" value="Genomic_DNA"/>
</dbReference>
<feature type="compositionally biased region" description="Polar residues" evidence="2">
    <location>
        <begin position="575"/>
        <end position="585"/>
    </location>
</feature>
<proteinExistence type="inferred from homology"/>
<comment type="caution">
    <text evidence="5">The sequence shown here is derived from an EMBL/GenBank/DDBJ whole genome shotgun (WGS) entry which is preliminary data.</text>
</comment>
<dbReference type="AlphaFoldDB" id="A0AA88YPG2"/>
<evidence type="ECO:0000259" key="3">
    <source>
        <dbReference type="Pfam" id="PF03281"/>
    </source>
</evidence>
<dbReference type="PANTHER" id="PTHR10656:SF69">
    <property type="entry name" value="MAB-21-LIKE HHH_H2TH-LIKE DOMAIN-CONTAINING PROTEIN"/>
    <property type="match status" value="1"/>
</dbReference>
<reference evidence="5" key="1">
    <citation type="submission" date="2019-08" db="EMBL/GenBank/DDBJ databases">
        <title>The improved chromosome-level genome for the pearl oyster Pinctada fucata martensii using PacBio sequencing and Hi-C.</title>
        <authorList>
            <person name="Zheng Z."/>
        </authorList>
    </citation>
    <scope>NUCLEOTIDE SEQUENCE</scope>
    <source>
        <strain evidence="5">ZZ-2019</strain>
        <tissue evidence="5">Adductor muscle</tissue>
    </source>
</reference>
<dbReference type="InterPro" id="IPR046903">
    <property type="entry name" value="Mab-21-like_nuc_Trfase"/>
</dbReference>
<feature type="domain" description="Mab-21-like HhH/H2TH-like" evidence="4">
    <location>
        <begin position="247"/>
        <end position="321"/>
    </location>
</feature>
<gene>
    <name evidence="5" type="ORF">FSP39_009621</name>
</gene>
<dbReference type="PANTHER" id="PTHR10656">
    <property type="entry name" value="CELL FATE DETERMINING PROTEIN MAB21-RELATED"/>
    <property type="match status" value="1"/>
</dbReference>
<evidence type="ECO:0000256" key="2">
    <source>
        <dbReference type="SAM" id="MobiDB-lite"/>
    </source>
</evidence>
<protein>
    <submittedName>
        <fullName evidence="5">Uncharacterized protein</fullName>
    </submittedName>
</protein>
<evidence type="ECO:0000259" key="4">
    <source>
        <dbReference type="Pfam" id="PF20266"/>
    </source>
</evidence>
<keyword evidence="6" id="KW-1185">Reference proteome</keyword>
<dbReference type="SMART" id="SM01265">
    <property type="entry name" value="Mab-21"/>
    <property type="match status" value="1"/>
</dbReference>